<dbReference type="InterPro" id="IPR036397">
    <property type="entry name" value="RNaseH_sf"/>
</dbReference>
<dbReference type="InterPro" id="IPR001584">
    <property type="entry name" value="Integrase_cat-core"/>
</dbReference>
<name>A0A5J4S4Q3_9ZZZZ</name>
<feature type="domain" description="Integrase catalytic" evidence="1">
    <location>
        <begin position="26"/>
        <end position="67"/>
    </location>
</feature>
<dbReference type="AlphaFoldDB" id="A0A5J4S4Q3"/>
<sequence length="71" mass="8215">MHRTLESEGTIMALQIANVKLLKNNHIRISMTENGDPYENTIAERMNGILKAEWLDMEEFTDFLQANGIRH</sequence>
<protein>
    <recommendedName>
        <fullName evidence="1">Integrase catalytic domain-containing protein</fullName>
    </recommendedName>
</protein>
<gene>
    <name evidence="2" type="ORF">EZS27_011812</name>
</gene>
<dbReference type="SUPFAM" id="SSF53098">
    <property type="entry name" value="Ribonuclease H-like"/>
    <property type="match status" value="1"/>
</dbReference>
<dbReference type="Gene3D" id="3.30.420.10">
    <property type="entry name" value="Ribonuclease H-like superfamily/Ribonuclease H"/>
    <property type="match status" value="1"/>
</dbReference>
<dbReference type="EMBL" id="SNRY01000469">
    <property type="protein sequence ID" value="KAA6340313.1"/>
    <property type="molecule type" value="Genomic_DNA"/>
</dbReference>
<evidence type="ECO:0000313" key="2">
    <source>
        <dbReference type="EMBL" id="KAA6340313.1"/>
    </source>
</evidence>
<comment type="caution">
    <text evidence="2">The sequence shown here is derived from an EMBL/GenBank/DDBJ whole genome shotgun (WGS) entry which is preliminary data.</text>
</comment>
<organism evidence="2">
    <name type="scientific">termite gut metagenome</name>
    <dbReference type="NCBI Taxonomy" id="433724"/>
    <lineage>
        <taxon>unclassified sequences</taxon>
        <taxon>metagenomes</taxon>
        <taxon>organismal metagenomes</taxon>
    </lineage>
</organism>
<reference evidence="2" key="1">
    <citation type="submission" date="2019-03" db="EMBL/GenBank/DDBJ databases">
        <title>Single cell metagenomics reveals metabolic interactions within the superorganism composed of flagellate Streblomastix strix and complex community of Bacteroidetes bacteria on its surface.</title>
        <authorList>
            <person name="Treitli S.C."/>
            <person name="Kolisko M."/>
            <person name="Husnik F."/>
            <person name="Keeling P."/>
            <person name="Hampl V."/>
        </authorList>
    </citation>
    <scope>NUCLEOTIDE SEQUENCE</scope>
    <source>
        <strain evidence="2">STM</strain>
    </source>
</reference>
<dbReference type="InterPro" id="IPR012337">
    <property type="entry name" value="RNaseH-like_sf"/>
</dbReference>
<dbReference type="GO" id="GO:0015074">
    <property type="term" value="P:DNA integration"/>
    <property type="evidence" value="ECO:0007669"/>
    <property type="project" value="InterPro"/>
</dbReference>
<accession>A0A5J4S4Q3</accession>
<evidence type="ECO:0000259" key="1">
    <source>
        <dbReference type="Pfam" id="PF13683"/>
    </source>
</evidence>
<dbReference type="GO" id="GO:0003676">
    <property type="term" value="F:nucleic acid binding"/>
    <property type="evidence" value="ECO:0007669"/>
    <property type="project" value="InterPro"/>
</dbReference>
<dbReference type="Pfam" id="PF13683">
    <property type="entry name" value="rve_3"/>
    <property type="match status" value="1"/>
</dbReference>
<proteinExistence type="predicted"/>